<organism evidence="1 2">
    <name type="scientific">Tanacetum coccineum</name>
    <dbReference type="NCBI Taxonomy" id="301880"/>
    <lineage>
        <taxon>Eukaryota</taxon>
        <taxon>Viridiplantae</taxon>
        <taxon>Streptophyta</taxon>
        <taxon>Embryophyta</taxon>
        <taxon>Tracheophyta</taxon>
        <taxon>Spermatophyta</taxon>
        <taxon>Magnoliopsida</taxon>
        <taxon>eudicotyledons</taxon>
        <taxon>Gunneridae</taxon>
        <taxon>Pentapetalae</taxon>
        <taxon>asterids</taxon>
        <taxon>campanulids</taxon>
        <taxon>Asterales</taxon>
        <taxon>Asteraceae</taxon>
        <taxon>Asteroideae</taxon>
        <taxon>Anthemideae</taxon>
        <taxon>Anthemidinae</taxon>
        <taxon>Tanacetum</taxon>
    </lineage>
</organism>
<keyword evidence="2" id="KW-1185">Reference proteome</keyword>
<name>A0ABQ4WF41_9ASTR</name>
<dbReference type="Proteomes" id="UP001151760">
    <property type="component" value="Unassembled WGS sequence"/>
</dbReference>
<reference evidence="1" key="2">
    <citation type="submission" date="2022-01" db="EMBL/GenBank/DDBJ databases">
        <authorList>
            <person name="Yamashiro T."/>
            <person name="Shiraishi A."/>
            <person name="Satake H."/>
            <person name="Nakayama K."/>
        </authorList>
    </citation>
    <scope>NUCLEOTIDE SEQUENCE</scope>
</reference>
<gene>
    <name evidence="1" type="ORF">Tco_0624859</name>
</gene>
<evidence type="ECO:0000313" key="2">
    <source>
        <dbReference type="Proteomes" id="UP001151760"/>
    </source>
</evidence>
<accession>A0ABQ4WF41</accession>
<evidence type="ECO:0000313" key="1">
    <source>
        <dbReference type="EMBL" id="GJS51497.1"/>
    </source>
</evidence>
<feature type="non-terminal residue" evidence="1">
    <location>
        <position position="16"/>
    </location>
</feature>
<protein>
    <submittedName>
        <fullName evidence="1">Uncharacterized protein</fullName>
    </submittedName>
</protein>
<proteinExistence type="predicted"/>
<dbReference type="EMBL" id="BQNB010008590">
    <property type="protein sequence ID" value="GJS51497.1"/>
    <property type="molecule type" value="Genomic_DNA"/>
</dbReference>
<sequence>MGGARGRAYAIDGRIR</sequence>
<comment type="caution">
    <text evidence="1">The sequence shown here is derived from an EMBL/GenBank/DDBJ whole genome shotgun (WGS) entry which is preliminary data.</text>
</comment>
<reference evidence="1" key="1">
    <citation type="journal article" date="2022" name="Int. J. Mol. Sci.">
        <title>Draft Genome of Tanacetum Coccineum: Genomic Comparison of Closely Related Tanacetum-Family Plants.</title>
        <authorList>
            <person name="Yamashiro T."/>
            <person name="Shiraishi A."/>
            <person name="Nakayama K."/>
            <person name="Satake H."/>
        </authorList>
    </citation>
    <scope>NUCLEOTIDE SEQUENCE</scope>
</reference>